<feature type="transmembrane region" description="Helical" evidence="1">
    <location>
        <begin position="46"/>
        <end position="69"/>
    </location>
</feature>
<evidence type="ECO:0000313" key="3">
    <source>
        <dbReference type="Proteomes" id="UP000722750"/>
    </source>
</evidence>
<evidence type="ECO:0000313" key="2">
    <source>
        <dbReference type="EMBL" id="MBS1259190.1"/>
    </source>
</evidence>
<reference evidence="2" key="1">
    <citation type="journal article" date="2021" name="ISME J.">
        <title>Fine-scale metabolic discontinuity in a stratified prokaryote microbiome of a Red Sea deep halocline.</title>
        <authorList>
            <person name="Michoud G."/>
            <person name="Ngugi D.K."/>
            <person name="Barozzi A."/>
            <person name="Merlino G."/>
            <person name="Calleja M.L."/>
            <person name="Delgado-Huertas A."/>
            <person name="Moran X.A.G."/>
            <person name="Daffonchio D."/>
        </authorList>
    </citation>
    <scope>NUCLEOTIDE SEQUENCE</scope>
    <source>
        <strain evidence="2">SuakinDeep_MAG55_1</strain>
    </source>
</reference>
<protein>
    <submittedName>
        <fullName evidence="2">Uncharacterized protein</fullName>
    </submittedName>
</protein>
<proteinExistence type="predicted"/>
<dbReference type="EMBL" id="JAANXD010000084">
    <property type="protein sequence ID" value="MBS1259190.1"/>
    <property type="molecule type" value="Genomic_DNA"/>
</dbReference>
<sequence length="163" mass="18905">MNIQTIMNCGLIFVGAIILLVSIVRVRRLMRTIPSSPEPHRKQTRLFLVIHRELMSFFFIGYIAVMVAFAFRYSLVSEVLLSLIFLCGLYLLILEQSCNHGFWQKHKTPCKALFPSAPNARRFWLKVKVLNILKIGKRLKPTFRKEPKCPSLMDIARSVLTRK</sequence>
<keyword evidence="1" id="KW-0472">Membrane</keyword>
<keyword evidence="1" id="KW-0812">Transmembrane</keyword>
<keyword evidence="1" id="KW-1133">Transmembrane helix</keyword>
<gene>
    <name evidence="2" type="ORF">MAG551_02257</name>
</gene>
<feature type="transmembrane region" description="Helical" evidence="1">
    <location>
        <begin position="6"/>
        <end position="26"/>
    </location>
</feature>
<comment type="caution">
    <text evidence="2">The sequence shown here is derived from an EMBL/GenBank/DDBJ whole genome shotgun (WGS) entry which is preliminary data.</text>
</comment>
<organism evidence="2 3">
    <name type="scientific">Candidatus Scalindua arabica</name>
    <dbReference type="NCBI Taxonomy" id="1127984"/>
    <lineage>
        <taxon>Bacteria</taxon>
        <taxon>Pseudomonadati</taxon>
        <taxon>Planctomycetota</taxon>
        <taxon>Candidatus Brocadiia</taxon>
        <taxon>Candidatus Brocadiales</taxon>
        <taxon>Candidatus Scalinduaceae</taxon>
        <taxon>Candidatus Scalindua</taxon>
    </lineage>
</organism>
<dbReference type="AlphaFoldDB" id="A0A941W494"/>
<evidence type="ECO:0000256" key="1">
    <source>
        <dbReference type="SAM" id="Phobius"/>
    </source>
</evidence>
<dbReference type="Proteomes" id="UP000722750">
    <property type="component" value="Unassembled WGS sequence"/>
</dbReference>
<accession>A0A941W494</accession>
<feature type="transmembrane region" description="Helical" evidence="1">
    <location>
        <begin position="75"/>
        <end position="94"/>
    </location>
</feature>
<name>A0A941W494_9BACT</name>